<name>A0ABS4HVD5_9BACL</name>
<evidence type="ECO:0000313" key="2">
    <source>
        <dbReference type="Proteomes" id="UP001519344"/>
    </source>
</evidence>
<reference evidence="1 2" key="1">
    <citation type="submission" date="2021-03" db="EMBL/GenBank/DDBJ databases">
        <title>Genomic Encyclopedia of Type Strains, Phase IV (KMG-IV): sequencing the most valuable type-strain genomes for metagenomic binning, comparative biology and taxonomic classification.</title>
        <authorList>
            <person name="Goeker M."/>
        </authorList>
    </citation>
    <scope>NUCLEOTIDE SEQUENCE [LARGE SCALE GENOMIC DNA]</scope>
    <source>
        <strain evidence="1 2">DSM 24950</strain>
    </source>
</reference>
<evidence type="ECO:0008006" key="3">
    <source>
        <dbReference type="Google" id="ProtNLM"/>
    </source>
</evidence>
<evidence type="ECO:0000313" key="1">
    <source>
        <dbReference type="EMBL" id="MBP1962597.1"/>
    </source>
</evidence>
<dbReference type="Proteomes" id="UP001519344">
    <property type="component" value="Unassembled WGS sequence"/>
</dbReference>
<proteinExistence type="predicted"/>
<sequence length="32" mass="3590">MTGVIAGLVVCMFVYVIRETLMHAGDEDIENY</sequence>
<dbReference type="EMBL" id="JAGGKV010000003">
    <property type="protein sequence ID" value="MBP1962597.1"/>
    <property type="molecule type" value="Genomic_DNA"/>
</dbReference>
<accession>A0ABS4HVD5</accession>
<keyword evidence="2" id="KW-1185">Reference proteome</keyword>
<gene>
    <name evidence="1" type="ORF">J2Z65_001796</name>
</gene>
<organism evidence="1 2">
    <name type="scientific">Paenibacillus aceris</name>
    <dbReference type="NCBI Taxonomy" id="869555"/>
    <lineage>
        <taxon>Bacteria</taxon>
        <taxon>Bacillati</taxon>
        <taxon>Bacillota</taxon>
        <taxon>Bacilli</taxon>
        <taxon>Bacillales</taxon>
        <taxon>Paenibacillaceae</taxon>
        <taxon>Paenibacillus</taxon>
    </lineage>
</organism>
<comment type="caution">
    <text evidence="1">The sequence shown here is derived from an EMBL/GenBank/DDBJ whole genome shotgun (WGS) entry which is preliminary data.</text>
</comment>
<protein>
    <recommendedName>
        <fullName evidence="3">DUF2975 domain-containing protein</fullName>
    </recommendedName>
</protein>